<name>A0AAD9QCZ4_ACRCE</name>
<keyword evidence="2" id="KW-0677">Repeat</keyword>
<gene>
    <name evidence="9" type="ORF">P5673_018239</name>
</gene>
<dbReference type="GO" id="GO:0006457">
    <property type="term" value="P:protein folding"/>
    <property type="evidence" value="ECO:0007669"/>
    <property type="project" value="InterPro"/>
</dbReference>
<evidence type="ECO:0000313" key="9">
    <source>
        <dbReference type="EMBL" id="KAK2559122.1"/>
    </source>
</evidence>
<evidence type="ECO:0000313" key="10">
    <source>
        <dbReference type="Proteomes" id="UP001249851"/>
    </source>
</evidence>
<dbReference type="Pfam" id="PF00684">
    <property type="entry name" value="DnaJ_CXXCXGXG"/>
    <property type="match status" value="1"/>
</dbReference>
<dbReference type="Gene3D" id="1.10.287.110">
    <property type="entry name" value="DnaJ domain"/>
    <property type="match status" value="1"/>
</dbReference>
<dbReference type="AlphaFoldDB" id="A0AAD9QCZ4"/>
<evidence type="ECO:0000256" key="6">
    <source>
        <dbReference type="SAM" id="MobiDB-lite"/>
    </source>
</evidence>
<dbReference type="SMART" id="SM00271">
    <property type="entry name" value="DnaJ"/>
    <property type="match status" value="1"/>
</dbReference>
<dbReference type="InterPro" id="IPR008971">
    <property type="entry name" value="HSP40/DnaJ_pept-bd"/>
</dbReference>
<dbReference type="Gene3D" id="2.10.230.10">
    <property type="entry name" value="Heat shock protein DnaJ, cysteine-rich domain"/>
    <property type="match status" value="1"/>
</dbReference>
<reference evidence="9" key="1">
    <citation type="journal article" date="2023" name="G3 (Bethesda)">
        <title>Whole genome assembly and annotation of the endangered Caribbean coral Acropora cervicornis.</title>
        <authorList>
            <person name="Selwyn J.D."/>
            <person name="Vollmer S.V."/>
        </authorList>
    </citation>
    <scope>NUCLEOTIDE SEQUENCE</scope>
    <source>
        <strain evidence="9">K2</strain>
    </source>
</reference>
<dbReference type="Pfam" id="PF01556">
    <property type="entry name" value="DnaJ_C"/>
    <property type="match status" value="1"/>
</dbReference>
<dbReference type="InterPro" id="IPR002939">
    <property type="entry name" value="DnaJ_C"/>
</dbReference>
<dbReference type="SUPFAM" id="SSF46565">
    <property type="entry name" value="Chaperone J-domain"/>
    <property type="match status" value="1"/>
</dbReference>
<keyword evidence="3 5" id="KW-0863">Zinc-finger</keyword>
<dbReference type="Gene3D" id="2.60.260.20">
    <property type="entry name" value="Urease metallochaperone UreE, N-terminal domain"/>
    <property type="match status" value="2"/>
</dbReference>
<dbReference type="EMBL" id="JARQWQ010000041">
    <property type="protein sequence ID" value="KAK2559122.1"/>
    <property type="molecule type" value="Genomic_DNA"/>
</dbReference>
<sequence>MVKETTFYDLLGVSPSASVSEIKKSYRKLALKYHPDKNPEAGDKFKQISHAYEVLSDEKKRRIYDEGGEEALNGASDMGGFHSPMDIFDMFFGTGRGRQRGSHRERKGKDMVHQLKVSLEDLYNGATRQLALQKSILCPKCDGIGGKKGSVVTCNTCSGSGMYVRIHQIAPGMVQQIQAQCRDCDGSGERIPDKDHCKNCQGRKTIKERKILEVHIVKGMRDGQKITFSGEGDQEPGIEPGDVVIVLDEKNHSVFKRNDIDLYMQLEIDLVEALCGFKKTLETLDQRHIVNFPPDGFITPPSRRQLEQLLPPREEVMIPDDAEEHDLGNAYDEDEDSGHRGAGVQCQSQ</sequence>
<evidence type="ECO:0000256" key="5">
    <source>
        <dbReference type="PROSITE-ProRule" id="PRU00546"/>
    </source>
</evidence>
<evidence type="ECO:0000256" key="3">
    <source>
        <dbReference type="ARBA" id="ARBA00022771"/>
    </source>
</evidence>
<feature type="region of interest" description="Disordered" evidence="6">
    <location>
        <begin position="313"/>
        <end position="349"/>
    </location>
</feature>
<dbReference type="SUPFAM" id="SSF49493">
    <property type="entry name" value="HSP40/DnaJ peptide-binding domain"/>
    <property type="match status" value="2"/>
</dbReference>
<dbReference type="InterPro" id="IPR036410">
    <property type="entry name" value="HSP_DnaJ_Cys-rich_dom_sf"/>
</dbReference>
<reference evidence="9" key="2">
    <citation type="journal article" date="2023" name="Science">
        <title>Genomic signatures of disease resistance in endangered staghorn corals.</title>
        <authorList>
            <person name="Vollmer S.V."/>
            <person name="Selwyn J.D."/>
            <person name="Despard B.A."/>
            <person name="Roesel C.L."/>
        </authorList>
    </citation>
    <scope>NUCLEOTIDE SEQUENCE</scope>
    <source>
        <strain evidence="9">K2</strain>
    </source>
</reference>
<dbReference type="InterPro" id="IPR001305">
    <property type="entry name" value="HSP_DnaJ_Cys-rich_dom"/>
</dbReference>
<evidence type="ECO:0000256" key="4">
    <source>
        <dbReference type="ARBA" id="ARBA00022833"/>
    </source>
</evidence>
<keyword evidence="4 5" id="KW-0862">Zinc</keyword>
<dbReference type="PROSITE" id="PS50076">
    <property type="entry name" value="DNAJ_2"/>
    <property type="match status" value="1"/>
</dbReference>
<dbReference type="FunFam" id="2.60.260.20:FF:000068">
    <property type="entry name" value="Chaperone protein dnaJ 3"/>
    <property type="match status" value="1"/>
</dbReference>
<dbReference type="SUPFAM" id="SSF57938">
    <property type="entry name" value="DnaJ/Hsp40 cysteine-rich domain"/>
    <property type="match status" value="1"/>
</dbReference>
<dbReference type="InterPro" id="IPR036869">
    <property type="entry name" value="J_dom_sf"/>
</dbReference>
<dbReference type="FunFam" id="1.10.287.110:FF:000041">
    <property type="entry name" value="Chaperone protein DNAj, putative"/>
    <property type="match status" value="1"/>
</dbReference>
<dbReference type="GO" id="GO:0008270">
    <property type="term" value="F:zinc ion binding"/>
    <property type="evidence" value="ECO:0007669"/>
    <property type="project" value="UniProtKB-KW"/>
</dbReference>
<evidence type="ECO:0000256" key="1">
    <source>
        <dbReference type="ARBA" id="ARBA00022723"/>
    </source>
</evidence>
<dbReference type="PANTHER" id="PTHR43888">
    <property type="entry name" value="DNAJ-LIKE-2, ISOFORM A-RELATED"/>
    <property type="match status" value="1"/>
</dbReference>
<accession>A0AAD9QCZ4</accession>
<evidence type="ECO:0000259" key="7">
    <source>
        <dbReference type="PROSITE" id="PS50076"/>
    </source>
</evidence>
<dbReference type="PRINTS" id="PR00625">
    <property type="entry name" value="JDOMAIN"/>
</dbReference>
<evidence type="ECO:0000256" key="2">
    <source>
        <dbReference type="ARBA" id="ARBA00022737"/>
    </source>
</evidence>
<dbReference type="FunFam" id="2.10.230.10:FF:000001">
    <property type="entry name" value="DnaJ subfamily A member 2"/>
    <property type="match status" value="1"/>
</dbReference>
<comment type="caution">
    <text evidence="9">The sequence shown here is derived from an EMBL/GenBank/DDBJ whole genome shotgun (WGS) entry which is preliminary data.</text>
</comment>
<dbReference type="InterPro" id="IPR018253">
    <property type="entry name" value="DnaJ_domain_CS"/>
</dbReference>
<organism evidence="9 10">
    <name type="scientific">Acropora cervicornis</name>
    <name type="common">Staghorn coral</name>
    <dbReference type="NCBI Taxonomy" id="6130"/>
    <lineage>
        <taxon>Eukaryota</taxon>
        <taxon>Metazoa</taxon>
        <taxon>Cnidaria</taxon>
        <taxon>Anthozoa</taxon>
        <taxon>Hexacorallia</taxon>
        <taxon>Scleractinia</taxon>
        <taxon>Astrocoeniina</taxon>
        <taxon>Acroporidae</taxon>
        <taxon>Acropora</taxon>
    </lineage>
</organism>
<dbReference type="InterPro" id="IPR044713">
    <property type="entry name" value="DNJA1/2-like"/>
</dbReference>
<dbReference type="PROSITE" id="PS00636">
    <property type="entry name" value="DNAJ_1"/>
    <property type="match status" value="1"/>
</dbReference>
<dbReference type="InterPro" id="IPR001623">
    <property type="entry name" value="DnaJ_domain"/>
</dbReference>
<dbReference type="GO" id="GO:0051082">
    <property type="term" value="F:unfolded protein binding"/>
    <property type="evidence" value="ECO:0007669"/>
    <property type="project" value="InterPro"/>
</dbReference>
<proteinExistence type="predicted"/>
<dbReference type="CDD" id="cd10719">
    <property type="entry name" value="DnaJ_zf"/>
    <property type="match status" value="1"/>
</dbReference>
<feature type="domain" description="J" evidence="7">
    <location>
        <begin position="6"/>
        <end position="68"/>
    </location>
</feature>
<evidence type="ECO:0000259" key="8">
    <source>
        <dbReference type="PROSITE" id="PS51188"/>
    </source>
</evidence>
<feature type="domain" description="CR-type" evidence="8">
    <location>
        <begin position="125"/>
        <end position="209"/>
    </location>
</feature>
<feature type="zinc finger region" description="CR-type" evidence="5">
    <location>
        <begin position="125"/>
        <end position="209"/>
    </location>
</feature>
<keyword evidence="10" id="KW-1185">Reference proteome</keyword>
<dbReference type="PROSITE" id="PS51188">
    <property type="entry name" value="ZF_CR"/>
    <property type="match status" value="1"/>
</dbReference>
<dbReference type="CDD" id="cd06257">
    <property type="entry name" value="DnaJ"/>
    <property type="match status" value="1"/>
</dbReference>
<keyword evidence="1 5" id="KW-0479">Metal-binding</keyword>
<dbReference type="GO" id="GO:0030544">
    <property type="term" value="F:Hsp70 protein binding"/>
    <property type="evidence" value="ECO:0007669"/>
    <property type="project" value="InterPro"/>
</dbReference>
<dbReference type="Pfam" id="PF00226">
    <property type="entry name" value="DnaJ"/>
    <property type="match status" value="1"/>
</dbReference>
<protein>
    <submittedName>
        <fullName evidence="9">DnaJ-like protein subfamily A member 1</fullName>
    </submittedName>
</protein>
<dbReference type="CDD" id="cd10747">
    <property type="entry name" value="DnaJ_C"/>
    <property type="match status" value="1"/>
</dbReference>
<dbReference type="Proteomes" id="UP001249851">
    <property type="component" value="Unassembled WGS sequence"/>
</dbReference>